<sequence>MNKSQPSTCTLQAEKAKNTSYEPSQLCCAILSAGKVCHDTDSLLHKRKDEKVQVLYRYTIHKCWR</sequence>
<dbReference type="Proteomes" id="UP000321311">
    <property type="component" value="Chromosome"/>
</dbReference>
<dbReference type="KEGG" id="barn:D1092_05320"/>
<reference evidence="2" key="1">
    <citation type="submission" date="2019-07" db="EMBL/GenBank/DDBJ databases">
        <title>Bartonella kosoyii sp. nov. and Bartonella krasnovii sp. nov., two novel members of the Bartonella elizabethae complex sensu lato, isolated from black rats and wild desert rodent-fleas.</title>
        <authorList>
            <person name="Gutierrez R."/>
            <person name="Shalit T."/>
            <person name="Markus B."/>
            <person name="Yuan C."/>
            <person name="Nachum-Biala Y."/>
            <person name="Elad D."/>
            <person name="Harrus S."/>
        </authorList>
    </citation>
    <scope>NUCLEOTIDE SEQUENCE [LARGE SCALE GENOMIC DNA]</scope>
    <source>
        <strain evidence="2">OE 1-1</strain>
    </source>
</reference>
<organism evidence="1 2">
    <name type="scientific">Bartonella krasnovii</name>
    <dbReference type="NCBI Taxonomy" id="2267275"/>
    <lineage>
        <taxon>Bacteria</taxon>
        <taxon>Pseudomonadati</taxon>
        <taxon>Pseudomonadota</taxon>
        <taxon>Alphaproteobacteria</taxon>
        <taxon>Hyphomicrobiales</taxon>
        <taxon>Bartonellaceae</taxon>
        <taxon>Bartonella</taxon>
    </lineage>
</organism>
<accession>A0A5B9D1D3</accession>
<name>A0A5B9D1D3_9HYPH</name>
<protein>
    <submittedName>
        <fullName evidence="1">Uncharacterized protein</fullName>
    </submittedName>
</protein>
<evidence type="ECO:0000313" key="2">
    <source>
        <dbReference type="Proteomes" id="UP000321311"/>
    </source>
</evidence>
<dbReference type="EMBL" id="CP031844">
    <property type="protein sequence ID" value="QEE12413.1"/>
    <property type="molecule type" value="Genomic_DNA"/>
</dbReference>
<proteinExistence type="predicted"/>
<gene>
    <name evidence="1" type="ORF">D1092_05320</name>
</gene>
<dbReference type="OrthoDB" id="7925608at2"/>
<dbReference type="AlphaFoldDB" id="A0A5B9D1D3"/>
<evidence type="ECO:0000313" key="1">
    <source>
        <dbReference type="EMBL" id="QEE12413.1"/>
    </source>
</evidence>